<dbReference type="KEGG" id="dpf:ON006_02870"/>
<feature type="domain" description="Methylmalonyl-CoA mutase alpha/beta chain catalytic" evidence="1">
    <location>
        <begin position="149"/>
        <end position="442"/>
    </location>
</feature>
<proteinExistence type="predicted"/>
<dbReference type="GO" id="GO:0031419">
    <property type="term" value="F:cobalamin binding"/>
    <property type="evidence" value="ECO:0007669"/>
    <property type="project" value="InterPro"/>
</dbReference>
<dbReference type="Pfam" id="PF01642">
    <property type="entry name" value="MM_CoA_mutase"/>
    <property type="match status" value="1"/>
</dbReference>
<gene>
    <name evidence="2" type="ORF">ON006_02870</name>
</gene>
<dbReference type="InterPro" id="IPR016176">
    <property type="entry name" value="Cbl-dep_enz_cat"/>
</dbReference>
<keyword evidence="3" id="KW-1185">Reference proteome</keyword>
<sequence>MPGHLFSEFSPSSKDAWEKLAQKELKGKWRELPSWTISPGLTFEPYLTRQETDSERIAEMQQSQKKNPGWLNMPDITFTDPRKTNAAIKNALANGADAIFLNLRDTELNRCEFPKLLHSLRLSDTPVFFQTDKNSGQLFSEISKHAGYYLKGGVAFDPLAHWMRTGTRYESSINAISELVHHTKSMREFRPYMIETHLYHNNGADPVQELAFAIAATATYMDLLTENGVAPLLAFNRALFSVSVGTRYLTEIAKLRAFRYLLQRISRAYELPDELCVPFLQARTSSFYHTRTSTYTNMIRASSEAMSAVIGGCNALTVQAYDLDSANRGDFSDRIARNVSSVLSFESSLGIVADPAAGSYLLEDMSCKLADAAWKSFLDIEEKGGLIQCFESGFIQNELQKSLAQKVSALHQGQVMVGVNRFHQPTERNDAGAKTLADVATHQFTLLNDRRLSDYFHQQSLSKK</sequence>
<dbReference type="PANTHER" id="PTHR48101:SF1">
    <property type="entry name" value="METHYLMALONYL-COA MUTASE, LARGE SUBUNIT"/>
    <property type="match status" value="1"/>
</dbReference>
<dbReference type="Gene3D" id="3.20.20.240">
    <property type="entry name" value="Methylmalonyl-CoA mutase"/>
    <property type="match status" value="1"/>
</dbReference>
<reference evidence="2" key="1">
    <citation type="submission" date="2022-11" db="EMBL/GenBank/DDBJ databases">
        <title>Dyadobacter pollutisoli sp. nov., isolated from plastic dumped soil.</title>
        <authorList>
            <person name="Kim J.M."/>
            <person name="Kim K.R."/>
            <person name="Lee J.K."/>
            <person name="Hao L."/>
            <person name="Jeon C.O."/>
        </authorList>
    </citation>
    <scope>NUCLEOTIDE SEQUENCE</scope>
    <source>
        <strain evidence="2">U1</strain>
    </source>
</reference>
<organism evidence="2 3">
    <name type="scientific">Dyadobacter pollutisoli</name>
    <dbReference type="NCBI Taxonomy" id="2910158"/>
    <lineage>
        <taxon>Bacteria</taxon>
        <taxon>Pseudomonadati</taxon>
        <taxon>Bacteroidota</taxon>
        <taxon>Cytophagia</taxon>
        <taxon>Cytophagales</taxon>
        <taxon>Spirosomataceae</taxon>
        <taxon>Dyadobacter</taxon>
    </lineage>
</organism>
<evidence type="ECO:0000259" key="1">
    <source>
        <dbReference type="Pfam" id="PF01642"/>
    </source>
</evidence>
<dbReference type="InterPro" id="IPR006099">
    <property type="entry name" value="MeMalonylCoA_mutase_a/b_cat"/>
</dbReference>
<name>A0A9E8NAA5_9BACT</name>
<dbReference type="AlphaFoldDB" id="A0A9E8NAA5"/>
<dbReference type="RefSeq" id="WP_244823607.1">
    <property type="nucleotide sequence ID" value="NZ_CP112998.1"/>
</dbReference>
<dbReference type="Proteomes" id="UP001164653">
    <property type="component" value="Chromosome"/>
</dbReference>
<accession>A0A9E8NAA5</accession>
<evidence type="ECO:0000313" key="2">
    <source>
        <dbReference type="EMBL" id="WAC12910.1"/>
    </source>
</evidence>
<dbReference type="GO" id="GO:0016866">
    <property type="term" value="F:intramolecular transferase activity"/>
    <property type="evidence" value="ECO:0007669"/>
    <property type="project" value="InterPro"/>
</dbReference>
<dbReference type="SUPFAM" id="SSF51703">
    <property type="entry name" value="Cobalamin (vitamin B12)-dependent enzymes"/>
    <property type="match status" value="1"/>
</dbReference>
<evidence type="ECO:0000313" key="3">
    <source>
        <dbReference type="Proteomes" id="UP001164653"/>
    </source>
</evidence>
<protein>
    <submittedName>
        <fullName evidence="2">Methylmalonyl-CoA mutase family protein</fullName>
    </submittedName>
</protein>
<dbReference type="PANTHER" id="PTHR48101">
    <property type="entry name" value="METHYLMALONYL-COA MUTASE, MITOCHONDRIAL-RELATED"/>
    <property type="match status" value="1"/>
</dbReference>
<dbReference type="EMBL" id="CP112998">
    <property type="protein sequence ID" value="WAC12910.1"/>
    <property type="molecule type" value="Genomic_DNA"/>
</dbReference>